<evidence type="ECO:0000256" key="1">
    <source>
        <dbReference type="PROSITE-ProRule" id="PRU10141"/>
    </source>
</evidence>
<dbReference type="InterPro" id="IPR050235">
    <property type="entry name" value="CK1_Ser-Thr_kinase"/>
</dbReference>
<dbReference type="GeneID" id="300576205"/>
<dbReference type="RefSeq" id="XP_073559981.1">
    <property type="nucleotide sequence ID" value="XM_073701755.1"/>
</dbReference>
<dbReference type="Pfam" id="PF00069">
    <property type="entry name" value="Pkinase"/>
    <property type="match status" value="1"/>
</dbReference>
<keyword evidence="1" id="KW-0067">ATP-binding</keyword>
<dbReference type="InterPro" id="IPR011009">
    <property type="entry name" value="Kinase-like_dom_sf"/>
</dbReference>
<organism evidence="4 5">
    <name type="scientific">Trichoderma ghanense</name>
    <dbReference type="NCBI Taxonomy" id="65468"/>
    <lineage>
        <taxon>Eukaryota</taxon>
        <taxon>Fungi</taxon>
        <taxon>Dikarya</taxon>
        <taxon>Ascomycota</taxon>
        <taxon>Pezizomycotina</taxon>
        <taxon>Sordariomycetes</taxon>
        <taxon>Hypocreomycetidae</taxon>
        <taxon>Hypocreales</taxon>
        <taxon>Hypocreaceae</taxon>
        <taxon>Trichoderma</taxon>
    </lineage>
</organism>
<feature type="region of interest" description="Disordered" evidence="2">
    <location>
        <begin position="315"/>
        <end position="400"/>
    </location>
</feature>
<dbReference type="GO" id="GO:0016301">
    <property type="term" value="F:kinase activity"/>
    <property type="evidence" value="ECO:0007669"/>
    <property type="project" value="UniProtKB-KW"/>
</dbReference>
<name>A0ABY2H8K8_9HYPO</name>
<gene>
    <name evidence="4" type="ORF">CCMA1212_004454</name>
</gene>
<evidence type="ECO:0000259" key="3">
    <source>
        <dbReference type="PROSITE" id="PS50011"/>
    </source>
</evidence>
<dbReference type="PROSITE" id="PS00107">
    <property type="entry name" value="PROTEIN_KINASE_ATP"/>
    <property type="match status" value="1"/>
</dbReference>
<dbReference type="EMBL" id="PPTA01000005">
    <property type="protein sequence ID" value="TFB03780.1"/>
    <property type="molecule type" value="Genomic_DNA"/>
</dbReference>
<evidence type="ECO:0000313" key="4">
    <source>
        <dbReference type="EMBL" id="TFB03780.1"/>
    </source>
</evidence>
<dbReference type="Gene3D" id="1.10.510.10">
    <property type="entry name" value="Transferase(Phosphotransferase) domain 1"/>
    <property type="match status" value="1"/>
</dbReference>
<dbReference type="InterPro" id="IPR017441">
    <property type="entry name" value="Protein_kinase_ATP_BS"/>
</dbReference>
<feature type="non-terminal residue" evidence="4">
    <location>
        <position position="1"/>
    </location>
</feature>
<accession>A0ABY2H8K8</accession>
<feature type="compositionally biased region" description="Basic and acidic residues" evidence="2">
    <location>
        <begin position="317"/>
        <end position="354"/>
    </location>
</feature>
<dbReference type="SMART" id="SM00220">
    <property type="entry name" value="S_TKc"/>
    <property type="match status" value="1"/>
</dbReference>
<keyword evidence="4" id="KW-0418">Kinase</keyword>
<feature type="compositionally biased region" description="Basic and acidic residues" evidence="2">
    <location>
        <begin position="382"/>
        <end position="400"/>
    </location>
</feature>
<proteinExistence type="predicted"/>
<evidence type="ECO:0000313" key="5">
    <source>
        <dbReference type="Proteomes" id="UP001642720"/>
    </source>
</evidence>
<keyword evidence="1" id="KW-0547">Nucleotide-binding</keyword>
<reference evidence="4 5" key="1">
    <citation type="submission" date="2018-01" db="EMBL/GenBank/DDBJ databases">
        <title>Genome characterization of the sugarcane-associated fungus Trichoderma ghanense CCMA-1212 and their application in lignocelulose bioconversion.</title>
        <authorList>
            <person name="Steindorff A.S."/>
            <person name="Mendes T.D."/>
            <person name="Vilela E.S.D."/>
            <person name="Rodrigues D.S."/>
            <person name="Formighieri E.F."/>
            <person name="Melo I.S."/>
            <person name="Favaro L.C.L."/>
        </authorList>
    </citation>
    <scope>NUCLEOTIDE SEQUENCE [LARGE SCALE GENOMIC DNA]</scope>
    <source>
        <strain evidence="4 5">CCMA-1212</strain>
    </source>
</reference>
<dbReference type="PROSITE" id="PS50011">
    <property type="entry name" value="PROTEIN_KINASE_DOM"/>
    <property type="match status" value="1"/>
</dbReference>
<dbReference type="Proteomes" id="UP001642720">
    <property type="component" value="Unassembled WGS sequence"/>
</dbReference>
<feature type="binding site" evidence="1">
    <location>
        <position position="37"/>
    </location>
    <ligand>
        <name>ATP</name>
        <dbReference type="ChEBI" id="CHEBI:30616"/>
    </ligand>
</feature>
<sequence length="428" mass="48202">ETIIDNRWRLDGIIGQGGFGSVYIATDILTNQIVAIKLQSLPIPHNPSQVDDLELESLFYTLLRNDPGIATFHANGRSTTTSSSPSSSSSFEYMVCELLGATLQNLFFRCGNQFSLKTTLMLADQLITRLEAFHSRDLLHRDVKPDNFAMGFGAEKGKTVYILDFGLVGDYLNNDRTVLAPSYAFCGSYYWAAISAHLDRSQSPKDDLESLAYMLIYFARGSLPWQGYAYPDEPTNDMRERITRLKLSIPVDVLCRDLPSAFARHLKYVRSLGYGDRPNYGKLRAMYRRLMERKGYEYDGMFDWDELGDEGMMDGEAGLKRDGGAPENKEGGVEDDKRLAEKDKGGQNEHKEQSLKISSKRKIILIKKANDESPPPKKQRGKPAEAEAPKKETEAKVQHEEVKKARVVRLKKANKVNVKVLVKKAKAK</sequence>
<dbReference type="InterPro" id="IPR000719">
    <property type="entry name" value="Prot_kinase_dom"/>
</dbReference>
<evidence type="ECO:0000256" key="2">
    <source>
        <dbReference type="SAM" id="MobiDB-lite"/>
    </source>
</evidence>
<feature type="domain" description="Protein kinase" evidence="3">
    <location>
        <begin position="8"/>
        <end position="290"/>
    </location>
</feature>
<protein>
    <submittedName>
        <fullName evidence="4">Casein kinase I isoform delta-A</fullName>
    </submittedName>
</protein>
<keyword evidence="5" id="KW-1185">Reference proteome</keyword>
<keyword evidence="4" id="KW-0808">Transferase</keyword>
<dbReference type="SUPFAM" id="SSF56112">
    <property type="entry name" value="Protein kinase-like (PK-like)"/>
    <property type="match status" value="1"/>
</dbReference>
<dbReference type="PANTHER" id="PTHR11909">
    <property type="entry name" value="CASEIN KINASE-RELATED"/>
    <property type="match status" value="1"/>
</dbReference>
<comment type="caution">
    <text evidence="4">The sequence shown here is derived from an EMBL/GenBank/DDBJ whole genome shotgun (WGS) entry which is preliminary data.</text>
</comment>